<evidence type="ECO:0000313" key="6">
    <source>
        <dbReference type="EMBL" id="CAB4708528.1"/>
    </source>
</evidence>
<evidence type="ECO:0000256" key="1">
    <source>
        <dbReference type="ARBA" id="ARBA00023015"/>
    </source>
</evidence>
<feature type="domain" description="HTH marR-type" evidence="5">
    <location>
        <begin position="1"/>
        <end position="141"/>
    </location>
</feature>
<sequence>MLPDSTSSLRSADAVRAAARLAKVAGTALAEGELTLPQYRVLVFLAVRSRPATHVAALLGVSASSMTSVVDGLVARSLVSRSADPTDRRRVMLSLTPEGTRTMHIGDELVGSGLNRLLQRLEPAQAEQALVGLELLNQAMEASLEERFGPQFSESEVQTSADASVTPVASAQSAPSSQPES</sequence>
<organism evidence="8">
    <name type="scientific">freshwater metagenome</name>
    <dbReference type="NCBI Taxonomy" id="449393"/>
    <lineage>
        <taxon>unclassified sequences</taxon>
        <taxon>metagenomes</taxon>
        <taxon>ecological metagenomes</taxon>
    </lineage>
</organism>
<keyword evidence="3" id="KW-0804">Transcription</keyword>
<dbReference type="PANTHER" id="PTHR33164:SF57">
    <property type="entry name" value="MARR-FAMILY TRANSCRIPTIONAL REGULATOR"/>
    <property type="match status" value="1"/>
</dbReference>
<dbReference type="InterPro" id="IPR039422">
    <property type="entry name" value="MarR/SlyA-like"/>
</dbReference>
<dbReference type="AlphaFoldDB" id="A0A6J7LPJ1"/>
<dbReference type="EMBL" id="CAFBPW010000088">
    <property type="protein sequence ID" value="CAB5033749.1"/>
    <property type="molecule type" value="Genomic_DNA"/>
</dbReference>
<dbReference type="InterPro" id="IPR000835">
    <property type="entry name" value="HTH_MarR-typ"/>
</dbReference>
<dbReference type="SMART" id="SM00347">
    <property type="entry name" value="HTH_MARR"/>
    <property type="match status" value="1"/>
</dbReference>
<dbReference type="EMBL" id="CAFBQW010000339">
    <property type="protein sequence ID" value="CAB5069380.1"/>
    <property type="molecule type" value="Genomic_DNA"/>
</dbReference>
<feature type="compositionally biased region" description="Low complexity" evidence="4">
    <location>
        <begin position="163"/>
        <end position="181"/>
    </location>
</feature>
<dbReference type="PROSITE" id="PS50995">
    <property type="entry name" value="HTH_MARR_2"/>
    <property type="match status" value="1"/>
</dbReference>
<proteinExistence type="predicted"/>
<dbReference type="Gene3D" id="1.10.10.10">
    <property type="entry name" value="Winged helix-like DNA-binding domain superfamily/Winged helix DNA-binding domain"/>
    <property type="match status" value="1"/>
</dbReference>
<evidence type="ECO:0000256" key="4">
    <source>
        <dbReference type="SAM" id="MobiDB-lite"/>
    </source>
</evidence>
<reference evidence="8" key="1">
    <citation type="submission" date="2020-05" db="EMBL/GenBank/DDBJ databases">
        <authorList>
            <person name="Chiriac C."/>
            <person name="Salcher M."/>
            <person name="Ghai R."/>
            <person name="Kavagutti S V."/>
        </authorList>
    </citation>
    <scope>NUCLEOTIDE SEQUENCE</scope>
</reference>
<feature type="compositionally biased region" description="Polar residues" evidence="4">
    <location>
        <begin position="152"/>
        <end position="162"/>
    </location>
</feature>
<evidence type="ECO:0000313" key="9">
    <source>
        <dbReference type="EMBL" id="CAB5033749.1"/>
    </source>
</evidence>
<evidence type="ECO:0000313" key="7">
    <source>
        <dbReference type="EMBL" id="CAB4795954.1"/>
    </source>
</evidence>
<accession>A0A6J7LPJ1</accession>
<evidence type="ECO:0000259" key="5">
    <source>
        <dbReference type="PROSITE" id="PS50995"/>
    </source>
</evidence>
<keyword evidence="2" id="KW-0238">DNA-binding</keyword>
<name>A0A6J7LPJ1_9ZZZZ</name>
<dbReference type="PANTHER" id="PTHR33164">
    <property type="entry name" value="TRANSCRIPTIONAL REGULATOR, MARR FAMILY"/>
    <property type="match status" value="1"/>
</dbReference>
<dbReference type="InterPro" id="IPR023187">
    <property type="entry name" value="Tscrpt_reg_MarR-type_CS"/>
</dbReference>
<dbReference type="EMBL" id="CAEZXS010000177">
    <property type="protein sequence ID" value="CAB4708528.1"/>
    <property type="molecule type" value="Genomic_DNA"/>
</dbReference>
<dbReference type="GO" id="GO:0003677">
    <property type="term" value="F:DNA binding"/>
    <property type="evidence" value="ECO:0007669"/>
    <property type="project" value="UniProtKB-KW"/>
</dbReference>
<dbReference type="GO" id="GO:0006950">
    <property type="term" value="P:response to stress"/>
    <property type="evidence" value="ECO:0007669"/>
    <property type="project" value="TreeGrafter"/>
</dbReference>
<dbReference type="PROSITE" id="PS01117">
    <property type="entry name" value="HTH_MARR_1"/>
    <property type="match status" value="1"/>
</dbReference>
<dbReference type="Pfam" id="PF12802">
    <property type="entry name" value="MarR_2"/>
    <property type="match status" value="1"/>
</dbReference>
<dbReference type="InterPro" id="IPR036390">
    <property type="entry name" value="WH_DNA-bd_sf"/>
</dbReference>
<keyword evidence="1" id="KW-0805">Transcription regulation</keyword>
<protein>
    <submittedName>
        <fullName evidence="8">Unannotated protein</fullName>
    </submittedName>
</protein>
<evidence type="ECO:0000256" key="3">
    <source>
        <dbReference type="ARBA" id="ARBA00023163"/>
    </source>
</evidence>
<evidence type="ECO:0000313" key="10">
    <source>
        <dbReference type="EMBL" id="CAB5069380.1"/>
    </source>
</evidence>
<evidence type="ECO:0000256" key="2">
    <source>
        <dbReference type="ARBA" id="ARBA00023125"/>
    </source>
</evidence>
<dbReference type="InterPro" id="IPR036388">
    <property type="entry name" value="WH-like_DNA-bd_sf"/>
</dbReference>
<feature type="region of interest" description="Disordered" evidence="4">
    <location>
        <begin position="147"/>
        <end position="181"/>
    </location>
</feature>
<dbReference type="EMBL" id="CAFBOG010000017">
    <property type="protein sequence ID" value="CAB4970137.1"/>
    <property type="molecule type" value="Genomic_DNA"/>
</dbReference>
<gene>
    <name evidence="6" type="ORF">UFOPK2582_01304</name>
    <name evidence="7" type="ORF">UFOPK3046_00240</name>
    <name evidence="8" type="ORF">UFOPK3914_00325</name>
    <name evidence="9" type="ORF">UFOPK4173_00905</name>
    <name evidence="10" type="ORF">UFOPK4354_02039</name>
</gene>
<dbReference type="EMBL" id="CAFAAQ010000011">
    <property type="protein sequence ID" value="CAB4795954.1"/>
    <property type="molecule type" value="Genomic_DNA"/>
</dbReference>
<evidence type="ECO:0000313" key="8">
    <source>
        <dbReference type="EMBL" id="CAB4970137.1"/>
    </source>
</evidence>
<dbReference type="GO" id="GO:0003700">
    <property type="term" value="F:DNA-binding transcription factor activity"/>
    <property type="evidence" value="ECO:0007669"/>
    <property type="project" value="InterPro"/>
</dbReference>
<dbReference type="SUPFAM" id="SSF46785">
    <property type="entry name" value="Winged helix' DNA-binding domain"/>
    <property type="match status" value="1"/>
</dbReference>